<evidence type="ECO:0000259" key="3">
    <source>
        <dbReference type="Pfam" id="PF01557"/>
    </source>
</evidence>
<dbReference type="Pfam" id="PF01557">
    <property type="entry name" value="FAA_hydrolase"/>
    <property type="match status" value="1"/>
</dbReference>
<comment type="similarity">
    <text evidence="1">Belongs to the FAH family.</text>
</comment>
<dbReference type="RefSeq" id="WP_205005279.1">
    <property type="nucleotide sequence ID" value="NZ_CBCRXA010000002.1"/>
</dbReference>
<keyword evidence="2" id="KW-0479">Metal-binding</keyword>
<dbReference type="InterPro" id="IPR011234">
    <property type="entry name" value="Fumarylacetoacetase-like_C"/>
</dbReference>
<dbReference type="InterPro" id="IPR036663">
    <property type="entry name" value="Fumarylacetoacetase_C_sf"/>
</dbReference>
<dbReference type="PANTHER" id="PTHR11820">
    <property type="entry name" value="ACYLPYRUVASE"/>
    <property type="match status" value="1"/>
</dbReference>
<accession>A0ABS2Q5P1</accession>
<dbReference type="SUPFAM" id="SSF56529">
    <property type="entry name" value="FAH"/>
    <property type="match status" value="1"/>
</dbReference>
<gene>
    <name evidence="4" type="ORF">JOC27_000358</name>
</gene>
<organism evidence="4 5">
    <name type="scientific">Sporolactobacillus spathodeae</name>
    <dbReference type="NCBI Taxonomy" id="1465502"/>
    <lineage>
        <taxon>Bacteria</taxon>
        <taxon>Bacillati</taxon>
        <taxon>Bacillota</taxon>
        <taxon>Bacilli</taxon>
        <taxon>Bacillales</taxon>
        <taxon>Sporolactobacillaceae</taxon>
        <taxon>Sporolactobacillus</taxon>
    </lineage>
</organism>
<reference evidence="4 5" key="1">
    <citation type="submission" date="2021-01" db="EMBL/GenBank/DDBJ databases">
        <title>Genomic Encyclopedia of Type Strains, Phase IV (KMG-IV): sequencing the most valuable type-strain genomes for metagenomic binning, comparative biology and taxonomic classification.</title>
        <authorList>
            <person name="Goeker M."/>
        </authorList>
    </citation>
    <scope>NUCLEOTIDE SEQUENCE [LARGE SCALE GENOMIC DNA]</scope>
    <source>
        <strain evidence="4 5">DSM 100968</strain>
    </source>
</reference>
<protein>
    <submittedName>
        <fullName evidence="4">2-keto-4-pentenoate hydratase/2-oxohepta-3-ene-1,7-dioic acid hydratase in catechol pathway</fullName>
    </submittedName>
</protein>
<evidence type="ECO:0000313" key="5">
    <source>
        <dbReference type="Proteomes" id="UP000823201"/>
    </source>
</evidence>
<dbReference type="PANTHER" id="PTHR11820:SF7">
    <property type="entry name" value="ACYLPYRUVASE FAHD1, MITOCHONDRIAL"/>
    <property type="match status" value="1"/>
</dbReference>
<keyword evidence="5" id="KW-1185">Reference proteome</keyword>
<comment type="caution">
    <text evidence="4">The sequence shown here is derived from an EMBL/GenBank/DDBJ whole genome shotgun (WGS) entry which is preliminary data.</text>
</comment>
<dbReference type="Gene3D" id="3.90.850.10">
    <property type="entry name" value="Fumarylacetoacetase-like, C-terminal domain"/>
    <property type="match status" value="1"/>
</dbReference>
<evidence type="ECO:0000256" key="1">
    <source>
        <dbReference type="ARBA" id="ARBA00010211"/>
    </source>
</evidence>
<dbReference type="Proteomes" id="UP000823201">
    <property type="component" value="Unassembled WGS sequence"/>
</dbReference>
<feature type="domain" description="Fumarylacetoacetase-like C-terminal" evidence="3">
    <location>
        <begin position="6"/>
        <end position="192"/>
    </location>
</feature>
<name>A0ABS2Q5P1_9BACL</name>
<proteinExistence type="inferred from homology"/>
<sequence length="207" mass="22365">MELANIFCVGRNYVNHAKELHNAIPQEPMIFTKPTHAAVWMNGGAIALPGAQGAIHYEGELVLHIGKDYAPGLGADDLVDQMALGIDFTLRDVQDLLKKKGYPWLAAKGFLNSAALTEFIPFPGLSACTEKYFSLKQNGKECQRGRIGAMIFPPDQLLVFCAEHYGLKAGDILFTGTPAGVGPVAAGDRFDLLWDDASLGTCTIELN</sequence>
<evidence type="ECO:0000256" key="2">
    <source>
        <dbReference type="ARBA" id="ARBA00022723"/>
    </source>
</evidence>
<dbReference type="EMBL" id="JAFBEV010000002">
    <property type="protein sequence ID" value="MBM7656921.1"/>
    <property type="molecule type" value="Genomic_DNA"/>
</dbReference>
<evidence type="ECO:0000313" key="4">
    <source>
        <dbReference type="EMBL" id="MBM7656921.1"/>
    </source>
</evidence>